<dbReference type="SUPFAM" id="SSF47413">
    <property type="entry name" value="lambda repressor-like DNA-binding domains"/>
    <property type="match status" value="1"/>
</dbReference>
<dbReference type="RefSeq" id="WP_125984674.1">
    <property type="nucleotide sequence ID" value="NZ_NGJS01000020.1"/>
</dbReference>
<dbReference type="GO" id="GO:0003677">
    <property type="term" value="F:DNA binding"/>
    <property type="evidence" value="ECO:0007669"/>
    <property type="project" value="InterPro"/>
</dbReference>
<organism evidence="2 3">
    <name type="scientific">Vagococcus vulneris</name>
    <dbReference type="NCBI Taxonomy" id="1977869"/>
    <lineage>
        <taxon>Bacteria</taxon>
        <taxon>Bacillati</taxon>
        <taxon>Bacillota</taxon>
        <taxon>Bacilli</taxon>
        <taxon>Lactobacillales</taxon>
        <taxon>Enterococcaceae</taxon>
        <taxon>Vagococcus</taxon>
    </lineage>
</organism>
<dbReference type="InterPro" id="IPR001387">
    <property type="entry name" value="Cro/C1-type_HTH"/>
</dbReference>
<dbReference type="Proteomes" id="UP000287857">
    <property type="component" value="Unassembled WGS sequence"/>
</dbReference>
<evidence type="ECO:0000259" key="1">
    <source>
        <dbReference type="PROSITE" id="PS50943"/>
    </source>
</evidence>
<protein>
    <recommendedName>
        <fullName evidence="1">HTH cro/C1-type domain-containing protein</fullName>
    </recommendedName>
</protein>
<dbReference type="CDD" id="cd00093">
    <property type="entry name" value="HTH_XRE"/>
    <property type="match status" value="1"/>
</dbReference>
<proteinExistence type="predicted"/>
<feature type="domain" description="HTH cro/C1-type" evidence="1">
    <location>
        <begin position="13"/>
        <end position="69"/>
    </location>
</feature>
<gene>
    <name evidence="2" type="ORF">CBF37_10370</name>
</gene>
<accession>A0A429ZTG7</accession>
<sequence length="151" mass="16588">MTKGGIDMLGEKIKEIRIGLGLTMKDFGKKFDPVASDSIVSRWERGISVPSVSRLSTIANLGGIEVVELVSQNIGGNNFKFNSKISYELNSEVPILMINDEAVGVVSMTRQFVTKGMGEGVNIITFTYLTKNSPKQRVLFINHSTGEVFEQ</sequence>
<dbReference type="Pfam" id="PF01381">
    <property type="entry name" value="HTH_3"/>
    <property type="match status" value="1"/>
</dbReference>
<dbReference type="OrthoDB" id="2168837at2"/>
<dbReference type="SMART" id="SM00530">
    <property type="entry name" value="HTH_XRE"/>
    <property type="match status" value="1"/>
</dbReference>
<evidence type="ECO:0000313" key="2">
    <source>
        <dbReference type="EMBL" id="RST96952.1"/>
    </source>
</evidence>
<dbReference type="PROSITE" id="PS50943">
    <property type="entry name" value="HTH_CROC1"/>
    <property type="match status" value="1"/>
</dbReference>
<dbReference type="EMBL" id="NGJS01000020">
    <property type="protein sequence ID" value="RST96952.1"/>
    <property type="molecule type" value="Genomic_DNA"/>
</dbReference>
<keyword evidence="3" id="KW-1185">Reference proteome</keyword>
<evidence type="ECO:0000313" key="3">
    <source>
        <dbReference type="Proteomes" id="UP000287857"/>
    </source>
</evidence>
<dbReference type="InterPro" id="IPR010982">
    <property type="entry name" value="Lambda_DNA-bd_dom_sf"/>
</dbReference>
<name>A0A429ZTG7_9ENTE</name>
<comment type="caution">
    <text evidence="2">The sequence shown here is derived from an EMBL/GenBank/DDBJ whole genome shotgun (WGS) entry which is preliminary data.</text>
</comment>
<dbReference type="Gene3D" id="1.10.260.40">
    <property type="entry name" value="lambda repressor-like DNA-binding domains"/>
    <property type="match status" value="1"/>
</dbReference>
<dbReference type="AlphaFoldDB" id="A0A429ZTG7"/>
<reference evidence="2 3" key="1">
    <citation type="submission" date="2017-05" db="EMBL/GenBank/DDBJ databases">
        <title>Vagococcus spp. assemblies.</title>
        <authorList>
            <person name="Gulvik C.A."/>
        </authorList>
    </citation>
    <scope>NUCLEOTIDE SEQUENCE [LARGE SCALE GENOMIC DNA]</scope>
    <source>
        <strain evidence="2 3">SS1995</strain>
    </source>
</reference>